<keyword evidence="5 11" id="KW-0732">Signal</keyword>
<evidence type="ECO:0000256" key="7">
    <source>
        <dbReference type="ARBA" id="ARBA00023136"/>
    </source>
</evidence>
<keyword evidence="8 11" id="KW-0564">Palmitate</keyword>
<dbReference type="EMBL" id="CP015507">
    <property type="protein sequence ID" value="AND42945.1"/>
    <property type="molecule type" value="Genomic_DNA"/>
</dbReference>
<geneLocation type="plasmid" evidence="16">
    <name>pbo1</name>
</geneLocation>
<comment type="similarity">
    <text evidence="3 11">Belongs to the PrsA family.</text>
</comment>
<dbReference type="PANTHER" id="PTHR47245">
    <property type="entry name" value="PEPTIDYLPROLYL ISOMERASE"/>
    <property type="match status" value="1"/>
</dbReference>
<dbReference type="eggNOG" id="COG0760">
    <property type="taxonomic scope" value="Bacteria"/>
</dbReference>
<protein>
    <recommendedName>
        <fullName evidence="11">Foldase protein PrsA</fullName>
        <ecNumber evidence="11">5.2.1.8</ecNumber>
    </recommendedName>
</protein>
<comment type="function">
    <text evidence="11">Plays a major role in protein secretion by helping the post-translocational extracellular folding of several secreted proteins.</text>
</comment>
<dbReference type="PANTHER" id="PTHR47245:SF1">
    <property type="entry name" value="FOLDASE PROTEIN PRSA"/>
    <property type="match status" value="1"/>
</dbReference>
<dbReference type="GO" id="GO:0003755">
    <property type="term" value="F:peptidyl-prolyl cis-trans isomerase activity"/>
    <property type="evidence" value="ECO:0007669"/>
    <property type="project" value="UniProtKB-UniRule"/>
</dbReference>
<evidence type="ECO:0000313" key="16">
    <source>
        <dbReference type="Proteomes" id="UP000077856"/>
    </source>
</evidence>
<keyword evidence="4 11" id="KW-1003">Cell membrane</keyword>
<dbReference type="RefSeq" id="WP_019380953.1">
    <property type="nucleotide sequence ID" value="NZ_CP015507.1"/>
</dbReference>
<dbReference type="PROSITE" id="PS50198">
    <property type="entry name" value="PPIC_PPIASE_2"/>
    <property type="match status" value="1"/>
</dbReference>
<reference evidence="15 16" key="1">
    <citation type="submission" date="2016-04" db="EMBL/GenBank/DDBJ databases">
        <title>Complete genome sequence of Bacillus oceanisediminis strain 2691.</title>
        <authorList>
            <person name="Jeong H."/>
            <person name="Kim H.J."/>
            <person name="Lee D.-W."/>
        </authorList>
    </citation>
    <scope>NUCLEOTIDE SEQUENCE [LARGE SCALE GENOMIC DNA]</scope>
    <source>
        <strain evidence="15 16">2691</strain>
        <plasmid evidence="16">pbo1</plasmid>
    </source>
</reference>
<evidence type="ECO:0000256" key="12">
    <source>
        <dbReference type="SAM" id="Coils"/>
    </source>
</evidence>
<proteinExistence type="inferred from homology"/>
<evidence type="ECO:0000256" key="13">
    <source>
        <dbReference type="SAM" id="SignalP"/>
    </source>
</evidence>
<comment type="catalytic activity">
    <reaction evidence="1 11">
        <text>[protein]-peptidylproline (omega=180) = [protein]-peptidylproline (omega=0)</text>
        <dbReference type="Rhea" id="RHEA:16237"/>
        <dbReference type="Rhea" id="RHEA-COMP:10747"/>
        <dbReference type="Rhea" id="RHEA-COMP:10748"/>
        <dbReference type="ChEBI" id="CHEBI:83833"/>
        <dbReference type="ChEBI" id="CHEBI:83834"/>
        <dbReference type="EC" id="5.2.1.8"/>
    </reaction>
</comment>
<dbReference type="InterPro" id="IPR050245">
    <property type="entry name" value="PrsA_foldase"/>
</dbReference>
<keyword evidence="6 11" id="KW-0697">Rotamase</keyword>
<feature type="signal peptide" evidence="13">
    <location>
        <begin position="1"/>
        <end position="23"/>
    </location>
</feature>
<gene>
    <name evidence="11 15" type="primary">prsA</name>
    <name evidence="15" type="ORF">A361_27605</name>
</gene>
<dbReference type="InterPro" id="IPR023058">
    <property type="entry name" value="PPIase_PpiC_CS"/>
</dbReference>
<dbReference type="InterPro" id="IPR023059">
    <property type="entry name" value="Foldase_PrsA"/>
</dbReference>
<dbReference type="HAMAP" id="MF_01145">
    <property type="entry name" value="Foldase_PrsA"/>
    <property type="match status" value="1"/>
</dbReference>
<evidence type="ECO:0000256" key="5">
    <source>
        <dbReference type="ARBA" id="ARBA00022729"/>
    </source>
</evidence>
<dbReference type="Gene3D" id="3.10.50.40">
    <property type="match status" value="1"/>
</dbReference>
<evidence type="ECO:0000256" key="2">
    <source>
        <dbReference type="ARBA" id="ARBA00004193"/>
    </source>
</evidence>
<evidence type="ECO:0000256" key="3">
    <source>
        <dbReference type="ARBA" id="ARBA00006071"/>
    </source>
</evidence>
<dbReference type="InterPro" id="IPR000297">
    <property type="entry name" value="PPIase_PpiC"/>
</dbReference>
<dbReference type="SUPFAM" id="SSF109998">
    <property type="entry name" value="Triger factor/SurA peptide-binding domain-like"/>
    <property type="match status" value="1"/>
</dbReference>
<dbReference type="KEGG" id="bon:A361_27605"/>
<keyword evidence="12" id="KW-0175">Coiled coil</keyword>
<accession>A0A161JGA7</accession>
<dbReference type="InterPro" id="IPR027304">
    <property type="entry name" value="Trigger_fact/SurA_dom_sf"/>
</dbReference>
<organism evidence="15 16">
    <name type="scientific">Cytobacillus oceanisediminis 2691</name>
    <dbReference type="NCBI Taxonomy" id="1196031"/>
    <lineage>
        <taxon>Bacteria</taxon>
        <taxon>Bacillati</taxon>
        <taxon>Bacillota</taxon>
        <taxon>Bacilli</taxon>
        <taxon>Bacillales</taxon>
        <taxon>Bacillaceae</taxon>
        <taxon>Cytobacillus</taxon>
    </lineage>
</organism>
<keyword evidence="9 11" id="KW-0413">Isomerase</keyword>
<evidence type="ECO:0000256" key="4">
    <source>
        <dbReference type="ARBA" id="ARBA00022475"/>
    </source>
</evidence>
<keyword evidence="15" id="KW-0614">Plasmid</keyword>
<evidence type="ECO:0000256" key="10">
    <source>
        <dbReference type="ARBA" id="ARBA00023288"/>
    </source>
</evidence>
<dbReference type="PROSITE" id="PS01096">
    <property type="entry name" value="PPIC_PPIASE_1"/>
    <property type="match status" value="1"/>
</dbReference>
<name>A0A161JGA7_9BACI</name>
<dbReference type="PROSITE" id="PS51257">
    <property type="entry name" value="PROKAR_LIPOPROTEIN"/>
    <property type="match status" value="1"/>
</dbReference>
<dbReference type="AlphaFoldDB" id="A0A161JGA7"/>
<dbReference type="GO" id="GO:0005886">
    <property type="term" value="C:plasma membrane"/>
    <property type="evidence" value="ECO:0007669"/>
    <property type="project" value="UniProtKB-SubCell"/>
</dbReference>
<evidence type="ECO:0000256" key="8">
    <source>
        <dbReference type="ARBA" id="ARBA00023139"/>
    </source>
</evidence>
<dbReference type="Proteomes" id="UP000077856">
    <property type="component" value="Plasmid pBO1"/>
</dbReference>
<dbReference type="InterPro" id="IPR046357">
    <property type="entry name" value="PPIase_dom_sf"/>
</dbReference>
<evidence type="ECO:0000256" key="9">
    <source>
        <dbReference type="ARBA" id="ARBA00023235"/>
    </source>
</evidence>
<feature type="coiled-coil region" evidence="12">
    <location>
        <begin position="64"/>
        <end position="115"/>
    </location>
</feature>
<feature type="domain" description="PpiC" evidence="14">
    <location>
        <begin position="141"/>
        <end position="231"/>
    </location>
</feature>
<dbReference type="SUPFAM" id="SSF54534">
    <property type="entry name" value="FKBP-like"/>
    <property type="match status" value="1"/>
</dbReference>
<evidence type="ECO:0000256" key="1">
    <source>
        <dbReference type="ARBA" id="ARBA00000971"/>
    </source>
</evidence>
<sequence length="290" mass="32920">MKKLLISLSTAGLLIGLSACSSSQGIDNEEVIAETKAGNISSDDLYIAMKEKYGEQALQELLYKKVLEDKYKVEKEELDKKVKEIKDQAGSNFEALLMQNNIKDEKELKEILKEQLLVEKAAIKDIKVTDKELKDSYENYKPEIKARHILLEDEKTAKDIKNRLDDGEKFEDLAKEFSKDPGSAENGGDLGWFGSGKMVPEFEEAAYALEVNKFSDPVKTQNGYHIIQVTEKKEKESFESMKKELEYQLKVSKLDNSKIEEVMKKEFEDAKVKINDKDLKGILETSSASK</sequence>
<feature type="chain" id="PRO_5038487403" description="Foldase protein PrsA" evidence="13">
    <location>
        <begin position="24"/>
        <end position="290"/>
    </location>
</feature>
<comment type="subcellular location">
    <subcellularLocation>
        <location evidence="2 11">Cell membrane</location>
        <topology evidence="2 11">Lipid-anchor</topology>
    </subcellularLocation>
</comment>
<evidence type="ECO:0000256" key="6">
    <source>
        <dbReference type="ARBA" id="ARBA00023110"/>
    </source>
</evidence>
<dbReference type="GO" id="GO:0006457">
    <property type="term" value="P:protein folding"/>
    <property type="evidence" value="ECO:0007669"/>
    <property type="project" value="UniProtKB-UniRule"/>
</dbReference>
<evidence type="ECO:0000313" key="15">
    <source>
        <dbReference type="EMBL" id="AND42945.1"/>
    </source>
</evidence>
<keyword evidence="10 11" id="KW-0449">Lipoprotein</keyword>
<evidence type="ECO:0000259" key="14">
    <source>
        <dbReference type="PROSITE" id="PS50198"/>
    </source>
</evidence>
<evidence type="ECO:0000256" key="11">
    <source>
        <dbReference type="HAMAP-Rule" id="MF_01145"/>
    </source>
</evidence>
<dbReference type="EC" id="5.2.1.8" evidence="11"/>
<keyword evidence="7 11" id="KW-0472">Membrane</keyword>
<dbReference type="Pfam" id="PF13616">
    <property type="entry name" value="Rotamase_3"/>
    <property type="match status" value="1"/>
</dbReference>